<evidence type="ECO:0000313" key="2">
    <source>
        <dbReference type="Proteomes" id="UP001320148"/>
    </source>
</evidence>
<keyword evidence="2" id="KW-1185">Reference proteome</keyword>
<gene>
    <name evidence="1" type="ORF">DSLASN_07230</name>
</gene>
<reference evidence="1 2" key="1">
    <citation type="submission" date="2021-02" db="EMBL/GenBank/DDBJ databases">
        <title>Complete genome of Desulfoluna sp. strain ASN36.</title>
        <authorList>
            <person name="Takahashi A."/>
            <person name="Kojima H."/>
            <person name="Fukui M."/>
        </authorList>
    </citation>
    <scope>NUCLEOTIDE SEQUENCE [LARGE SCALE GENOMIC DNA]</scope>
    <source>
        <strain evidence="1 2">ASN36</strain>
    </source>
</reference>
<evidence type="ECO:0000313" key="1">
    <source>
        <dbReference type="EMBL" id="BCS95091.1"/>
    </source>
</evidence>
<organism evidence="1 2">
    <name type="scientific">Desulfoluna limicola</name>
    <dbReference type="NCBI Taxonomy" id="2810562"/>
    <lineage>
        <taxon>Bacteria</taxon>
        <taxon>Pseudomonadati</taxon>
        <taxon>Thermodesulfobacteriota</taxon>
        <taxon>Desulfobacteria</taxon>
        <taxon>Desulfobacterales</taxon>
        <taxon>Desulfolunaceae</taxon>
        <taxon>Desulfoluna</taxon>
    </lineage>
</organism>
<dbReference type="Proteomes" id="UP001320148">
    <property type="component" value="Chromosome"/>
</dbReference>
<dbReference type="EMBL" id="AP024488">
    <property type="protein sequence ID" value="BCS95091.1"/>
    <property type="molecule type" value="Genomic_DNA"/>
</dbReference>
<proteinExistence type="predicted"/>
<sequence>MGSFNKEQRSFIKALYLVTIQRVPPAALPRGKSHPLPAFKVAHLAAGGETEPFYSLKALW</sequence>
<protein>
    <submittedName>
        <fullName evidence="1">Uncharacterized protein</fullName>
    </submittedName>
</protein>
<name>A0ABM7PCY0_9BACT</name>
<accession>A0ABM7PCY0</accession>